<feature type="active site" evidence="8">
    <location>
        <position position="182"/>
    </location>
</feature>
<evidence type="ECO:0000259" key="12">
    <source>
        <dbReference type="Pfam" id="PF00768"/>
    </source>
</evidence>
<comment type="function">
    <text evidence="1">Removes C-terminal D-alanyl residues from sugar-peptide cell wall precursors.</text>
</comment>
<keyword evidence="5" id="KW-0133">Cell shape</keyword>
<dbReference type="PANTHER" id="PTHR21581">
    <property type="entry name" value="D-ALANYL-D-ALANINE CARBOXYPEPTIDASE"/>
    <property type="match status" value="1"/>
</dbReference>
<protein>
    <submittedName>
        <fullName evidence="13">D-alanyl-D-alanine carboxypeptidase</fullName>
    </submittedName>
</protein>
<dbReference type="InterPro" id="IPR037167">
    <property type="entry name" value="Peptidase_S11_C_sf"/>
</dbReference>
<dbReference type="GO" id="GO:0006508">
    <property type="term" value="P:proteolysis"/>
    <property type="evidence" value="ECO:0007669"/>
    <property type="project" value="UniProtKB-KW"/>
</dbReference>
<dbReference type="InterPro" id="IPR018044">
    <property type="entry name" value="Peptidase_S11"/>
</dbReference>
<evidence type="ECO:0000256" key="8">
    <source>
        <dbReference type="PIRSR" id="PIRSR618044-1"/>
    </source>
</evidence>
<dbReference type="EMBL" id="DXFD01000088">
    <property type="protein sequence ID" value="HIX47199.1"/>
    <property type="molecule type" value="Genomic_DNA"/>
</dbReference>
<reference evidence="13" key="1">
    <citation type="journal article" date="2021" name="PeerJ">
        <title>Extensive microbial diversity within the chicken gut microbiome revealed by metagenomics and culture.</title>
        <authorList>
            <person name="Gilroy R."/>
            <person name="Ravi A."/>
            <person name="Getino M."/>
            <person name="Pursley I."/>
            <person name="Horton D.L."/>
            <person name="Alikhan N.F."/>
            <person name="Baker D."/>
            <person name="Gharbi K."/>
            <person name="Hall N."/>
            <person name="Watson M."/>
            <person name="Adriaenssens E.M."/>
            <person name="Foster-Nyarko E."/>
            <person name="Jarju S."/>
            <person name="Secka A."/>
            <person name="Antonio M."/>
            <person name="Oren A."/>
            <person name="Chaudhuri R.R."/>
            <person name="La Ragione R."/>
            <person name="Hildebrand F."/>
            <person name="Pallen M.J."/>
        </authorList>
    </citation>
    <scope>NUCLEOTIDE SEQUENCE</scope>
    <source>
        <strain evidence="13">26628</strain>
    </source>
</reference>
<evidence type="ECO:0000256" key="5">
    <source>
        <dbReference type="ARBA" id="ARBA00022960"/>
    </source>
</evidence>
<evidence type="ECO:0000313" key="13">
    <source>
        <dbReference type="EMBL" id="HIX47199.1"/>
    </source>
</evidence>
<keyword evidence="4" id="KW-0378">Hydrolase</keyword>
<accession>A0A9D2AS73</accession>
<feature type="binding site" evidence="9">
    <location>
        <position position="288"/>
    </location>
    <ligand>
        <name>substrate</name>
    </ligand>
</feature>
<feature type="active site" description="Acyl-ester intermediate" evidence="8">
    <location>
        <position position="122"/>
    </location>
</feature>
<dbReference type="PRINTS" id="PR00725">
    <property type="entry name" value="DADACBPTASE1"/>
</dbReference>
<dbReference type="Gene3D" id="3.40.710.10">
    <property type="entry name" value="DD-peptidase/beta-lactamase superfamily"/>
    <property type="match status" value="1"/>
</dbReference>
<evidence type="ECO:0000256" key="3">
    <source>
        <dbReference type="ARBA" id="ARBA00022729"/>
    </source>
</evidence>
<name>A0A9D2AS73_9FIRM</name>
<evidence type="ECO:0000256" key="11">
    <source>
        <dbReference type="SAM" id="SignalP"/>
    </source>
</evidence>
<dbReference type="InterPro" id="IPR001967">
    <property type="entry name" value="Peptidase_S11_N"/>
</dbReference>
<dbReference type="GO" id="GO:0008360">
    <property type="term" value="P:regulation of cell shape"/>
    <property type="evidence" value="ECO:0007669"/>
    <property type="project" value="UniProtKB-KW"/>
</dbReference>
<dbReference type="SUPFAM" id="SSF69189">
    <property type="entry name" value="Penicillin-binding protein associated domain"/>
    <property type="match status" value="1"/>
</dbReference>
<dbReference type="SUPFAM" id="SSF56601">
    <property type="entry name" value="beta-lactamase/transpeptidase-like"/>
    <property type="match status" value="1"/>
</dbReference>
<keyword evidence="13" id="KW-0121">Carboxypeptidase</keyword>
<gene>
    <name evidence="13" type="ORF">H9737_05885</name>
</gene>
<dbReference type="GO" id="GO:0009002">
    <property type="term" value="F:serine-type D-Ala-D-Ala carboxypeptidase activity"/>
    <property type="evidence" value="ECO:0007669"/>
    <property type="project" value="UniProtKB-EC"/>
</dbReference>
<feature type="domain" description="Peptidase S11 D-alanyl-D-alanine carboxypeptidase A N-terminal" evidence="12">
    <location>
        <begin position="89"/>
        <end position="318"/>
    </location>
</feature>
<dbReference type="GO" id="GO:0071555">
    <property type="term" value="P:cell wall organization"/>
    <property type="evidence" value="ECO:0007669"/>
    <property type="project" value="UniProtKB-KW"/>
</dbReference>
<evidence type="ECO:0000256" key="2">
    <source>
        <dbReference type="ARBA" id="ARBA00007164"/>
    </source>
</evidence>
<evidence type="ECO:0000256" key="4">
    <source>
        <dbReference type="ARBA" id="ARBA00022801"/>
    </source>
</evidence>
<dbReference type="InterPro" id="IPR015956">
    <property type="entry name" value="Peniciliin-bd_prot_C_sf"/>
</dbReference>
<evidence type="ECO:0000313" key="14">
    <source>
        <dbReference type="Proteomes" id="UP000824249"/>
    </source>
</evidence>
<evidence type="ECO:0000256" key="10">
    <source>
        <dbReference type="RuleBase" id="RU004016"/>
    </source>
</evidence>
<proteinExistence type="inferred from homology"/>
<keyword evidence="7" id="KW-0961">Cell wall biogenesis/degradation</keyword>
<dbReference type="PANTHER" id="PTHR21581:SF6">
    <property type="entry name" value="TRAFFICKING PROTEIN PARTICLE COMPLEX SUBUNIT 12"/>
    <property type="match status" value="1"/>
</dbReference>
<keyword evidence="3 11" id="KW-0732">Signal</keyword>
<sequence>MKKFFWISALCVGLSAAALFAAPVGAASADIRRGGACGALREEAEIGWEEAEIGWEEAEIGRGETTALEVSQKEWAEVGLKDVSASAAEPLAPACKAAYLCDWRSGTPVYKRCESAHLPIASMCKIMTMLLCFEAEEAGRISADEPIAVSERAAGMGGSQVFLEAGASYPAGDLLESICIASANDSCVAMAERLCGSERAFVQKMNERARELGMTDTNFVNCTGLPANGQYSCARDVALMLGELLHRDGYFRYSRTWMDEIRHPEGRVTQMANTNKLLRSYVGCDGGKTGYTAEAGFCIAATAARGDLRAISVVIGAPDSKARFAGAGEMFDYIFANYTSRAVLSDEVLPQPCEVVGGRKELISVRPARAAHLFCAADDTDAVDCVIELPPARAPIAAGDVLGRAVIYKNGVEADSVPLLANEDAARRGYFDSLRDLAQNWNY</sequence>
<comment type="caution">
    <text evidence="13">The sequence shown here is derived from an EMBL/GenBank/DDBJ whole genome shotgun (WGS) entry which is preliminary data.</text>
</comment>
<feature type="signal peptide" evidence="11">
    <location>
        <begin position="1"/>
        <end position="21"/>
    </location>
</feature>
<dbReference type="Pfam" id="PF00768">
    <property type="entry name" value="Peptidase_S11"/>
    <property type="match status" value="1"/>
</dbReference>
<dbReference type="Proteomes" id="UP000824249">
    <property type="component" value="Unassembled WGS sequence"/>
</dbReference>
<reference evidence="13" key="2">
    <citation type="submission" date="2021-04" db="EMBL/GenBank/DDBJ databases">
        <authorList>
            <person name="Gilroy R."/>
        </authorList>
    </citation>
    <scope>NUCLEOTIDE SEQUENCE</scope>
    <source>
        <strain evidence="13">26628</strain>
    </source>
</reference>
<dbReference type="GO" id="GO:0009252">
    <property type="term" value="P:peptidoglycan biosynthetic process"/>
    <property type="evidence" value="ECO:0007669"/>
    <property type="project" value="UniProtKB-KW"/>
</dbReference>
<keyword evidence="13" id="KW-0645">Protease</keyword>
<dbReference type="InterPro" id="IPR012338">
    <property type="entry name" value="Beta-lactam/transpept-like"/>
</dbReference>
<organism evidence="13 14">
    <name type="scientific">Candidatus Borkfalkia faecigallinarum</name>
    <dbReference type="NCBI Taxonomy" id="2838509"/>
    <lineage>
        <taxon>Bacteria</taxon>
        <taxon>Bacillati</taxon>
        <taxon>Bacillota</taxon>
        <taxon>Clostridia</taxon>
        <taxon>Christensenellales</taxon>
        <taxon>Christensenellaceae</taxon>
        <taxon>Candidatus Borkfalkia</taxon>
    </lineage>
</organism>
<dbReference type="Gene3D" id="2.60.410.10">
    <property type="entry name" value="D-Ala-D-Ala carboxypeptidase, C-terminal domain"/>
    <property type="match status" value="1"/>
</dbReference>
<comment type="similarity">
    <text evidence="2 10">Belongs to the peptidase S11 family.</text>
</comment>
<evidence type="ECO:0000256" key="7">
    <source>
        <dbReference type="ARBA" id="ARBA00023316"/>
    </source>
</evidence>
<evidence type="ECO:0000256" key="9">
    <source>
        <dbReference type="PIRSR" id="PIRSR618044-2"/>
    </source>
</evidence>
<feature type="chain" id="PRO_5039248666" evidence="11">
    <location>
        <begin position="22"/>
        <end position="443"/>
    </location>
</feature>
<evidence type="ECO:0000256" key="6">
    <source>
        <dbReference type="ARBA" id="ARBA00022984"/>
    </source>
</evidence>
<keyword evidence="6" id="KW-0573">Peptidoglycan synthesis</keyword>
<evidence type="ECO:0000256" key="1">
    <source>
        <dbReference type="ARBA" id="ARBA00003217"/>
    </source>
</evidence>
<feature type="active site" evidence="8">
    <location>
        <position position="125"/>
    </location>
</feature>
<dbReference type="AlphaFoldDB" id="A0A9D2AS73"/>